<keyword evidence="2" id="KW-0547">Nucleotide-binding</keyword>
<dbReference type="SUPFAM" id="SSF52210">
    <property type="entry name" value="Succinyl-CoA synthetase domains"/>
    <property type="match status" value="1"/>
</dbReference>
<dbReference type="Gene3D" id="3.40.50.261">
    <property type="entry name" value="Succinyl-CoA synthetase domains"/>
    <property type="match status" value="1"/>
</dbReference>
<dbReference type="InterPro" id="IPR043938">
    <property type="entry name" value="Ligase_CoA_dom"/>
</dbReference>
<keyword evidence="1" id="KW-0436">Ligase</keyword>
<evidence type="ECO:0000256" key="3">
    <source>
        <dbReference type="ARBA" id="ARBA00022840"/>
    </source>
</evidence>
<feature type="domain" description="Ligase-CoA" evidence="4">
    <location>
        <begin position="6"/>
        <end position="145"/>
    </location>
</feature>
<evidence type="ECO:0000256" key="2">
    <source>
        <dbReference type="ARBA" id="ARBA00022741"/>
    </source>
</evidence>
<name>X1C2Z2_9ZZZZ</name>
<dbReference type="AlphaFoldDB" id="X1C2Z2"/>
<accession>X1C2Z2</accession>
<dbReference type="PANTHER" id="PTHR43334:SF1">
    <property type="entry name" value="3-HYDROXYPROPIONATE--COA LIGASE [ADP-FORMING]"/>
    <property type="match status" value="1"/>
</dbReference>
<sequence length="181" mass="19878">MRCFRNGGAGILATDAADKLGLKLAPISPEHSDLLRSKLPQASSVLNPIDILGDAGADRYKLVLETCSKVDAINGIVILMSPQAVTQYKETTDVILDFCSLHSSEKPLVVSYMGGVSNKKEMSRLREHGVPCFSFPQDAIRSVAGIYEYSCIVDKETETYEQFEVDSKQAQSIFQNVLEDK</sequence>
<keyword evidence="3" id="KW-0067">ATP-binding</keyword>
<dbReference type="Pfam" id="PF19045">
    <property type="entry name" value="Ligase_CoA_2"/>
    <property type="match status" value="1"/>
</dbReference>
<dbReference type="InterPro" id="IPR051538">
    <property type="entry name" value="Acyl-CoA_Synth/Transferase"/>
</dbReference>
<evidence type="ECO:0000259" key="4">
    <source>
        <dbReference type="Pfam" id="PF19045"/>
    </source>
</evidence>
<reference evidence="5" key="1">
    <citation type="journal article" date="2014" name="Front. Microbiol.">
        <title>High frequency of phylogenetically diverse reductive dehalogenase-homologous genes in deep subseafloor sedimentary metagenomes.</title>
        <authorList>
            <person name="Kawai M."/>
            <person name="Futagami T."/>
            <person name="Toyoda A."/>
            <person name="Takaki Y."/>
            <person name="Nishi S."/>
            <person name="Hori S."/>
            <person name="Arai W."/>
            <person name="Tsubouchi T."/>
            <person name="Morono Y."/>
            <person name="Uchiyama I."/>
            <person name="Ito T."/>
            <person name="Fujiyama A."/>
            <person name="Inagaki F."/>
            <person name="Takami H."/>
        </authorList>
    </citation>
    <scope>NUCLEOTIDE SEQUENCE</scope>
    <source>
        <strain evidence="5">Expedition CK06-06</strain>
    </source>
</reference>
<dbReference type="InterPro" id="IPR016102">
    <property type="entry name" value="Succinyl-CoA_synth-like"/>
</dbReference>
<feature type="non-terminal residue" evidence="5">
    <location>
        <position position="181"/>
    </location>
</feature>
<evidence type="ECO:0000256" key="1">
    <source>
        <dbReference type="ARBA" id="ARBA00022598"/>
    </source>
</evidence>
<dbReference type="GO" id="GO:0005524">
    <property type="term" value="F:ATP binding"/>
    <property type="evidence" value="ECO:0007669"/>
    <property type="project" value="UniProtKB-KW"/>
</dbReference>
<comment type="caution">
    <text evidence="5">The sequence shown here is derived from an EMBL/GenBank/DDBJ whole genome shotgun (WGS) entry which is preliminary data.</text>
</comment>
<gene>
    <name evidence="5" type="ORF">S01H4_39822</name>
</gene>
<evidence type="ECO:0000313" key="5">
    <source>
        <dbReference type="EMBL" id="GAH02441.1"/>
    </source>
</evidence>
<dbReference type="EMBL" id="BART01021618">
    <property type="protein sequence ID" value="GAH02441.1"/>
    <property type="molecule type" value="Genomic_DNA"/>
</dbReference>
<dbReference type="PANTHER" id="PTHR43334">
    <property type="entry name" value="ACETATE--COA LIGASE [ADP-FORMING]"/>
    <property type="match status" value="1"/>
</dbReference>
<organism evidence="5">
    <name type="scientific">marine sediment metagenome</name>
    <dbReference type="NCBI Taxonomy" id="412755"/>
    <lineage>
        <taxon>unclassified sequences</taxon>
        <taxon>metagenomes</taxon>
        <taxon>ecological metagenomes</taxon>
    </lineage>
</organism>
<proteinExistence type="predicted"/>
<protein>
    <recommendedName>
        <fullName evidence="4">Ligase-CoA domain-containing protein</fullName>
    </recommendedName>
</protein>
<dbReference type="GO" id="GO:0043758">
    <property type="term" value="F:acetate-CoA ligase (ADP-forming) activity"/>
    <property type="evidence" value="ECO:0007669"/>
    <property type="project" value="InterPro"/>
</dbReference>